<dbReference type="EMBL" id="JAVREN010000008">
    <property type="protein sequence ID" value="MDT0306941.1"/>
    <property type="molecule type" value="Genomic_DNA"/>
</dbReference>
<dbReference type="RefSeq" id="WP_311629880.1">
    <property type="nucleotide sequence ID" value="NZ_JAVREN010000008.1"/>
</dbReference>
<proteinExistence type="predicted"/>
<accession>A0ABU2L661</accession>
<evidence type="ECO:0000313" key="2">
    <source>
        <dbReference type="Proteomes" id="UP001183388"/>
    </source>
</evidence>
<reference evidence="2" key="1">
    <citation type="submission" date="2023-07" db="EMBL/GenBank/DDBJ databases">
        <title>30 novel species of actinomycetes from the DSMZ collection.</title>
        <authorList>
            <person name="Nouioui I."/>
        </authorList>
    </citation>
    <scope>NUCLEOTIDE SEQUENCE [LARGE SCALE GENOMIC DNA]</scope>
    <source>
        <strain evidence="2">DSM 44917</strain>
    </source>
</reference>
<name>A0ABU2L661_9ACTN</name>
<protein>
    <submittedName>
        <fullName evidence="1">Uncharacterized protein</fullName>
    </submittedName>
</protein>
<dbReference type="Proteomes" id="UP001183388">
    <property type="component" value="Unassembled WGS sequence"/>
</dbReference>
<gene>
    <name evidence="1" type="ORF">RM780_08185</name>
</gene>
<organism evidence="1 2">
    <name type="scientific">Streptomyces boetiae</name>
    <dbReference type="NCBI Taxonomy" id="3075541"/>
    <lineage>
        <taxon>Bacteria</taxon>
        <taxon>Bacillati</taxon>
        <taxon>Actinomycetota</taxon>
        <taxon>Actinomycetes</taxon>
        <taxon>Kitasatosporales</taxon>
        <taxon>Streptomycetaceae</taxon>
        <taxon>Streptomyces</taxon>
    </lineage>
</organism>
<comment type="caution">
    <text evidence="1">The sequence shown here is derived from an EMBL/GenBank/DDBJ whole genome shotgun (WGS) entry which is preliminary data.</text>
</comment>
<keyword evidence="2" id="KW-1185">Reference proteome</keyword>
<sequence>MLRKLSGGDDDCREGTCPTLWGTEDAAHYLVQGYVVTDPEHLRQISAPEGEAVVRVPADVLERYFRANR</sequence>
<evidence type="ECO:0000313" key="1">
    <source>
        <dbReference type="EMBL" id="MDT0306941.1"/>
    </source>
</evidence>